<dbReference type="PATRIC" id="fig|45658.7.peg.3610"/>
<dbReference type="Proteomes" id="UP000092528">
    <property type="component" value="Chromosome 2"/>
</dbReference>
<evidence type="ECO:0000256" key="1">
    <source>
        <dbReference type="ARBA" id="ARBA00004651"/>
    </source>
</evidence>
<dbReference type="InterPro" id="IPR002781">
    <property type="entry name" value="TM_pro_TauE-like"/>
</dbReference>
<comment type="similarity">
    <text evidence="2 8">Belongs to the 4-toluene sulfonate uptake permease (TSUP) (TC 2.A.102) family.</text>
</comment>
<evidence type="ECO:0000256" key="6">
    <source>
        <dbReference type="ARBA" id="ARBA00022989"/>
    </source>
</evidence>
<accession>A0A1C7FFJ2</accession>
<feature type="transmembrane region" description="Helical" evidence="8">
    <location>
        <begin position="245"/>
        <end position="262"/>
    </location>
</feature>
<keyword evidence="10" id="KW-1185">Reference proteome</keyword>
<name>A0A1C7FFJ2_9VIBR</name>
<organism evidence="9 10">
    <name type="scientific">Vibrio scophthalmi</name>
    <dbReference type="NCBI Taxonomy" id="45658"/>
    <lineage>
        <taxon>Bacteria</taxon>
        <taxon>Pseudomonadati</taxon>
        <taxon>Pseudomonadota</taxon>
        <taxon>Gammaproteobacteria</taxon>
        <taxon>Vibrionales</taxon>
        <taxon>Vibrionaceae</taxon>
        <taxon>Vibrio</taxon>
    </lineage>
</organism>
<sequence>MVINYNKSIVNVHSLRSKHGFMDTTIILISLIIALAGFTQGLTGFGSALVSVPLLSLIVGAQTAVPIAGIFGWLVTLPIVWKMRHSIQRQTGLILFAGSVPASFVGAKLLANMPSQYILLTMGAVLIISSIHSLRATKPLFKEASMPLTIGAGFTSGVLGASVGESGPPVIAYTSMQPWTADQTKSTLAFFFMLQMIGANVSFWNEGLITDDVISHVVSALPAFAIGLAGGMIGYHFLQKYKIDYHKIVHSFLLVMGFMLVIKNVSF</sequence>
<keyword evidence="5 8" id="KW-0812">Transmembrane</keyword>
<feature type="transmembrane region" description="Helical" evidence="8">
    <location>
        <begin position="216"/>
        <end position="238"/>
    </location>
</feature>
<evidence type="ECO:0000256" key="4">
    <source>
        <dbReference type="ARBA" id="ARBA00022475"/>
    </source>
</evidence>
<dbReference type="PANTHER" id="PTHR30269">
    <property type="entry name" value="TRANSMEMBRANE PROTEIN YFCA"/>
    <property type="match status" value="1"/>
</dbReference>
<feature type="transmembrane region" description="Helical" evidence="8">
    <location>
        <begin position="21"/>
        <end position="42"/>
    </location>
</feature>
<evidence type="ECO:0000256" key="8">
    <source>
        <dbReference type="RuleBase" id="RU363041"/>
    </source>
</evidence>
<comment type="subcellular location">
    <subcellularLocation>
        <location evidence="1 8">Cell membrane</location>
        <topology evidence="1 8">Multi-pass membrane protein</topology>
    </subcellularLocation>
</comment>
<keyword evidence="7 8" id="KW-0472">Membrane</keyword>
<evidence type="ECO:0000313" key="10">
    <source>
        <dbReference type="Proteomes" id="UP000092528"/>
    </source>
</evidence>
<protein>
    <recommendedName>
        <fullName evidence="8">Probable membrane transporter protein</fullName>
    </recommendedName>
</protein>
<dbReference type="AlphaFoldDB" id="A0A1C7FFJ2"/>
<evidence type="ECO:0000313" key="9">
    <source>
        <dbReference type="EMBL" id="ANU38686.1"/>
    </source>
</evidence>
<feature type="transmembrane region" description="Helical" evidence="8">
    <location>
        <begin position="54"/>
        <end position="81"/>
    </location>
</feature>
<proteinExistence type="inferred from homology"/>
<evidence type="ECO:0000256" key="7">
    <source>
        <dbReference type="ARBA" id="ARBA00023136"/>
    </source>
</evidence>
<reference evidence="9 10" key="1">
    <citation type="submission" date="2016-07" db="EMBL/GenBank/DDBJ databases">
        <title>Genome sequencing of Vibrio scophthalmi strain VS-05, an isolated from Paralichthys olivaceus.</title>
        <authorList>
            <person name="Han H.-J."/>
        </authorList>
    </citation>
    <scope>NUCLEOTIDE SEQUENCE [LARGE SCALE GENOMIC DNA]</scope>
    <source>
        <strain evidence="9 10">VS-05</strain>
    </source>
</reference>
<feature type="transmembrane region" description="Helical" evidence="8">
    <location>
        <begin position="117"/>
        <end position="136"/>
    </location>
</feature>
<keyword evidence="6 8" id="KW-1133">Transmembrane helix</keyword>
<evidence type="ECO:0000256" key="5">
    <source>
        <dbReference type="ARBA" id="ARBA00022692"/>
    </source>
</evidence>
<dbReference type="Pfam" id="PF01925">
    <property type="entry name" value="TauE"/>
    <property type="match status" value="1"/>
</dbReference>
<dbReference type="PANTHER" id="PTHR30269:SF37">
    <property type="entry name" value="MEMBRANE TRANSPORTER PROTEIN"/>
    <property type="match status" value="1"/>
</dbReference>
<evidence type="ECO:0000256" key="3">
    <source>
        <dbReference type="ARBA" id="ARBA00022448"/>
    </source>
</evidence>
<keyword evidence="3" id="KW-0813">Transport</keyword>
<dbReference type="GO" id="GO:0005886">
    <property type="term" value="C:plasma membrane"/>
    <property type="evidence" value="ECO:0007669"/>
    <property type="project" value="UniProtKB-SubCell"/>
</dbReference>
<gene>
    <name evidence="9" type="ORF">VSVS05_03649</name>
</gene>
<dbReference type="EMBL" id="CP016415">
    <property type="protein sequence ID" value="ANU38686.1"/>
    <property type="molecule type" value="Genomic_DNA"/>
</dbReference>
<evidence type="ECO:0000256" key="2">
    <source>
        <dbReference type="ARBA" id="ARBA00009142"/>
    </source>
</evidence>
<feature type="transmembrane region" description="Helical" evidence="8">
    <location>
        <begin position="186"/>
        <end position="204"/>
    </location>
</feature>
<keyword evidence="4 8" id="KW-1003">Cell membrane</keyword>
<feature type="transmembrane region" description="Helical" evidence="8">
    <location>
        <begin position="93"/>
        <end position="111"/>
    </location>
</feature>
<dbReference type="InterPro" id="IPR052017">
    <property type="entry name" value="TSUP"/>
</dbReference>